<dbReference type="EMBL" id="ODYU01002560">
    <property type="protein sequence ID" value="SOQ40238.1"/>
    <property type="molecule type" value="Genomic_DNA"/>
</dbReference>
<sequence length="61" mass="7199">MFSYAVSQWCLSNHFASKVQFLFYNYCKETEKNDTSMMTTTINDDDGFFDKNLSLKSIKTY</sequence>
<accession>A0A2H1VHC3</accession>
<proteinExistence type="predicted"/>
<gene>
    <name evidence="1" type="ORF">SFRICE_023693</name>
</gene>
<dbReference type="AlphaFoldDB" id="A0A2H1VHC3"/>
<name>A0A2H1VHC3_SPOFR</name>
<protein>
    <submittedName>
        <fullName evidence="1">SFRICE_023693</fullName>
    </submittedName>
</protein>
<evidence type="ECO:0000313" key="1">
    <source>
        <dbReference type="EMBL" id="SOQ40238.1"/>
    </source>
</evidence>
<reference evidence="1" key="1">
    <citation type="submission" date="2016-07" db="EMBL/GenBank/DDBJ databases">
        <authorList>
            <person name="Bretaudeau A."/>
        </authorList>
    </citation>
    <scope>NUCLEOTIDE SEQUENCE</scope>
    <source>
        <strain evidence="1">Rice</strain>
        <tissue evidence="1">Whole body</tissue>
    </source>
</reference>
<organism evidence="1">
    <name type="scientific">Spodoptera frugiperda</name>
    <name type="common">Fall armyworm</name>
    <dbReference type="NCBI Taxonomy" id="7108"/>
    <lineage>
        <taxon>Eukaryota</taxon>
        <taxon>Metazoa</taxon>
        <taxon>Ecdysozoa</taxon>
        <taxon>Arthropoda</taxon>
        <taxon>Hexapoda</taxon>
        <taxon>Insecta</taxon>
        <taxon>Pterygota</taxon>
        <taxon>Neoptera</taxon>
        <taxon>Endopterygota</taxon>
        <taxon>Lepidoptera</taxon>
        <taxon>Glossata</taxon>
        <taxon>Ditrysia</taxon>
        <taxon>Noctuoidea</taxon>
        <taxon>Noctuidae</taxon>
        <taxon>Amphipyrinae</taxon>
        <taxon>Spodoptera</taxon>
    </lineage>
</organism>